<dbReference type="GO" id="GO:0004805">
    <property type="term" value="F:trehalose-phosphatase activity"/>
    <property type="evidence" value="ECO:0007669"/>
    <property type="project" value="TreeGrafter"/>
</dbReference>
<evidence type="ECO:0000256" key="5">
    <source>
        <dbReference type="ARBA" id="ARBA00055920"/>
    </source>
</evidence>
<dbReference type="AlphaFoldDB" id="E3D0H4"/>
<name>E3D0H4_9BACT</name>
<dbReference type="InterPro" id="IPR001830">
    <property type="entry name" value="Glyco_trans_20"/>
</dbReference>
<dbReference type="GO" id="GO:0005992">
    <property type="term" value="P:trehalose biosynthetic process"/>
    <property type="evidence" value="ECO:0007669"/>
    <property type="project" value="InterPro"/>
</dbReference>
<dbReference type="Gene3D" id="3.40.50.2000">
    <property type="entry name" value="Glycogen Phosphorylase B"/>
    <property type="match status" value="2"/>
</dbReference>
<feature type="compositionally biased region" description="Low complexity" evidence="10">
    <location>
        <begin position="487"/>
        <end position="500"/>
    </location>
</feature>
<dbReference type="EC" id="2.4.1.213" evidence="7"/>
<evidence type="ECO:0000256" key="6">
    <source>
        <dbReference type="ARBA" id="ARBA00060702"/>
    </source>
</evidence>
<dbReference type="Proteomes" id="UP000005096">
    <property type="component" value="Chromosome"/>
</dbReference>
<dbReference type="SUPFAM" id="SSF53756">
    <property type="entry name" value="UDP-Glycosyltransferase/glycogen phosphorylase"/>
    <property type="match status" value="1"/>
</dbReference>
<evidence type="ECO:0000256" key="2">
    <source>
        <dbReference type="ARBA" id="ARBA00022676"/>
    </source>
</evidence>
<organism evidence="11 12">
    <name type="scientific">Aminomonas paucivorans DSM 12260</name>
    <dbReference type="NCBI Taxonomy" id="584708"/>
    <lineage>
        <taxon>Bacteria</taxon>
        <taxon>Thermotogati</taxon>
        <taxon>Synergistota</taxon>
        <taxon>Synergistia</taxon>
        <taxon>Synergistales</taxon>
        <taxon>Synergistaceae</taxon>
        <taxon>Aminomonas</taxon>
    </lineage>
</organism>
<comment type="similarity">
    <text evidence="1">Belongs to the glycosyltransferase 20 family.</text>
</comment>
<protein>
    <recommendedName>
        <fullName evidence="8">Glucosylglycerol-phosphate synthase</fullName>
        <ecNumber evidence="7">2.4.1.213</ecNumber>
    </recommendedName>
    <alternativeName>
        <fullName evidence="9">Glucosyl-glycerol-phosphate synthase</fullName>
    </alternativeName>
</protein>
<dbReference type="GO" id="GO:0003825">
    <property type="term" value="F:alpha,alpha-trehalose-phosphate synthase (UDP-forming) activity"/>
    <property type="evidence" value="ECO:0007669"/>
    <property type="project" value="TreeGrafter"/>
</dbReference>
<dbReference type="Pfam" id="PF00982">
    <property type="entry name" value="Glyco_transf_20"/>
    <property type="match status" value="1"/>
</dbReference>
<keyword evidence="2 11" id="KW-0328">Glycosyltransferase</keyword>
<comment type="function">
    <text evidence="5">Involved in salt tolerance by producing GG-phosphate from ADP-glucose and glycerol-3-phosphate (G3P), an intermediate in the synthesis of the osmolyte glucosylglycerol (GG).</text>
</comment>
<evidence type="ECO:0000256" key="7">
    <source>
        <dbReference type="ARBA" id="ARBA00066821"/>
    </source>
</evidence>
<feature type="region of interest" description="Disordered" evidence="10">
    <location>
        <begin position="484"/>
        <end position="515"/>
    </location>
</feature>
<evidence type="ECO:0000256" key="1">
    <source>
        <dbReference type="ARBA" id="ARBA00008799"/>
    </source>
</evidence>
<dbReference type="EMBL" id="CM001022">
    <property type="protein sequence ID" value="EFQ22993.1"/>
    <property type="molecule type" value="Genomic_DNA"/>
</dbReference>
<proteinExistence type="inferred from homology"/>
<evidence type="ECO:0000256" key="10">
    <source>
        <dbReference type="SAM" id="MobiDB-lite"/>
    </source>
</evidence>
<dbReference type="FunFam" id="3.40.50.2000:FF:000010">
    <property type="entry name" value="Alpha,alpha-trehalose-phosphate synthase"/>
    <property type="match status" value="1"/>
</dbReference>
<comment type="pathway">
    <text evidence="6">Glycan metabolism; glucosylglycerol biosynthesis.</text>
</comment>
<reference evidence="11 12" key="1">
    <citation type="journal article" date="2010" name="Stand. Genomic Sci.">
        <title>Non-contiguous finished genome sequence of Aminomonas paucivorans type strain (GLU-3).</title>
        <authorList>
            <person name="Pitluck S."/>
            <person name="Yasawong M."/>
            <person name="Held B."/>
            <person name="Lapidus A."/>
            <person name="Nolan M."/>
            <person name="Copeland A."/>
            <person name="Lucas S."/>
            <person name="Del Rio T.G."/>
            <person name="Tice H."/>
            <person name="Cheng J.F."/>
            <person name="Chertkov O."/>
            <person name="Goodwin L."/>
            <person name="Tapia R."/>
            <person name="Han C."/>
            <person name="Liolios K."/>
            <person name="Ivanova N."/>
            <person name="Mavromatis K."/>
            <person name="Ovchinnikova G."/>
            <person name="Pati A."/>
            <person name="Chen A."/>
            <person name="Palaniappan K."/>
            <person name="Land M."/>
            <person name="Hauser L."/>
            <person name="Chang Y.J."/>
            <person name="Jeffries C.D."/>
            <person name="Pukall R."/>
            <person name="Spring S."/>
            <person name="Rohde M."/>
            <person name="Sikorski J."/>
            <person name="Goker M."/>
            <person name="Woyke T."/>
            <person name="Bristow J."/>
            <person name="Eisen J.A."/>
            <person name="Markowitz V."/>
            <person name="Hugenholtz P."/>
            <person name="Kyrpides N.C."/>
            <person name="Klenk H.P."/>
        </authorList>
    </citation>
    <scope>NUCLEOTIDE SEQUENCE [LARGE SCALE GENOMIC DNA]</scope>
    <source>
        <strain evidence="11 12">DSM 12260</strain>
    </source>
</reference>
<dbReference type="HOGENOM" id="CLU_002351_7_1_0"/>
<comment type="catalytic activity">
    <reaction evidence="4">
        <text>ADP-alpha-D-glucose + sn-glycerol 3-phosphate = 2-O-(alpha-D-glucopyranosyl)-sn-glycerol 3-phosphate + ADP + H(+)</text>
        <dbReference type="Rhea" id="RHEA:12881"/>
        <dbReference type="ChEBI" id="CHEBI:15378"/>
        <dbReference type="ChEBI" id="CHEBI:57498"/>
        <dbReference type="ChEBI" id="CHEBI:57597"/>
        <dbReference type="ChEBI" id="CHEBI:87089"/>
        <dbReference type="ChEBI" id="CHEBI:456216"/>
        <dbReference type="EC" id="2.4.1.213"/>
    </reaction>
</comment>
<evidence type="ECO:0000256" key="8">
    <source>
        <dbReference type="ARBA" id="ARBA00069974"/>
    </source>
</evidence>
<dbReference type="GO" id="GO:0033828">
    <property type="term" value="F:glucosylglycerol-phosphate synthase activity"/>
    <property type="evidence" value="ECO:0007669"/>
    <property type="project" value="UniProtKB-EC"/>
</dbReference>
<keyword evidence="12" id="KW-1185">Reference proteome</keyword>
<evidence type="ECO:0000313" key="11">
    <source>
        <dbReference type="EMBL" id="EFQ22993.1"/>
    </source>
</evidence>
<dbReference type="GO" id="GO:0005829">
    <property type="term" value="C:cytosol"/>
    <property type="evidence" value="ECO:0007669"/>
    <property type="project" value="TreeGrafter"/>
</dbReference>
<evidence type="ECO:0000256" key="4">
    <source>
        <dbReference type="ARBA" id="ARBA00052754"/>
    </source>
</evidence>
<evidence type="ECO:0000256" key="9">
    <source>
        <dbReference type="ARBA" id="ARBA00080497"/>
    </source>
</evidence>
<dbReference type="PaxDb" id="584708-Apau_0560"/>
<keyword evidence="3 11" id="KW-0808">Transferase</keyword>
<dbReference type="PANTHER" id="PTHR10788">
    <property type="entry name" value="TREHALOSE-6-PHOSPHATE SYNTHASE"/>
    <property type="match status" value="1"/>
</dbReference>
<dbReference type="STRING" id="584708.Apau_0560"/>
<sequence length="524" mass="59973">MMNQLSSRLVVVSNRLPVVLEGKPGQWSIRPGSGGLVTALSPILRNRGGLWIGWVGTSDTIDIPGIKTVLGPASEASGYRLLPVFLSEEEVRLFYQGFSNEIIWPLFHDLQTRCRFEPDYWRAYGEVNRKFARVVLRHAREEDFLWIHDYHLIPLASMLEDSPKQLRCAFFLHIPFPPADIFLKLPWRKELVGALLRYRFLAFQTERDLRHFLQSLKALFPDSRAHREGDLFRIDADGRTLRAGSFPISIDYRDFDTLAQSRDVRRRTREIREKHGHRKLLLGVDRLDYTKGILERLQAFRRFLELHPEQRGKVTLVQLVVPSRQDVEAYRSLKEEIEKLVSRINGAYTEMGWVPVVYLYQALDRPGLVALYQAAEVALVTSLKDGMNLVAKEFCACHPGRDGVLVLSEFAGAAVQMGREALLVNPYDLEGMAEAIHRAVEMSEDERRRRMGRLRARIRQQDVFWWVDSFLRASSDQVLENFPEADLPPLVSPRSSSPLRGGKGSSGTIGRRDACSLLRLPPHP</sequence>
<dbReference type="eggNOG" id="COG0380">
    <property type="taxonomic scope" value="Bacteria"/>
</dbReference>
<evidence type="ECO:0000313" key="12">
    <source>
        <dbReference type="Proteomes" id="UP000005096"/>
    </source>
</evidence>
<dbReference type="PANTHER" id="PTHR10788:SF106">
    <property type="entry name" value="BCDNA.GH08860"/>
    <property type="match status" value="1"/>
</dbReference>
<gene>
    <name evidence="11" type="ORF">Apau_0560</name>
</gene>
<accession>E3D0H4</accession>
<evidence type="ECO:0000256" key="3">
    <source>
        <dbReference type="ARBA" id="ARBA00022679"/>
    </source>
</evidence>
<dbReference type="CDD" id="cd03788">
    <property type="entry name" value="GT20_TPS"/>
    <property type="match status" value="1"/>
</dbReference>